<sequence>MTKFNSTYQSEKTTVISSIAKRISRTFLLALVVVCAGGAIVYYLSQINYISEKGFAIRDFEKRIVKLQDENEKLQLRMVELRSMSDLSARMGALSLVPVGEMTYFDTTGKVVAQK</sequence>
<evidence type="ECO:0000313" key="3">
    <source>
        <dbReference type="EMBL" id="OGF37477.1"/>
    </source>
</evidence>
<accession>A0A1F5TEX8</accession>
<dbReference type="Proteomes" id="UP000178656">
    <property type="component" value="Unassembled WGS sequence"/>
</dbReference>
<organism evidence="3 4">
    <name type="scientific">Candidatus Falkowbacteria bacterium RIFOXYC2_FULL_48_21</name>
    <dbReference type="NCBI Taxonomy" id="1798005"/>
    <lineage>
        <taxon>Bacteria</taxon>
        <taxon>Candidatus Falkowiibacteriota</taxon>
    </lineage>
</organism>
<keyword evidence="2" id="KW-0812">Transmembrane</keyword>
<keyword evidence="2" id="KW-1133">Transmembrane helix</keyword>
<keyword evidence="1" id="KW-0175">Coiled coil</keyword>
<gene>
    <name evidence="3" type="ORF">A2482_05095</name>
</gene>
<name>A0A1F5TEX8_9BACT</name>
<protein>
    <recommendedName>
        <fullName evidence="5">Cell division protein FtsL</fullName>
    </recommendedName>
</protein>
<evidence type="ECO:0000256" key="2">
    <source>
        <dbReference type="SAM" id="Phobius"/>
    </source>
</evidence>
<keyword evidence="2" id="KW-0472">Membrane</keyword>
<dbReference type="AlphaFoldDB" id="A0A1F5TEX8"/>
<evidence type="ECO:0000256" key="1">
    <source>
        <dbReference type="SAM" id="Coils"/>
    </source>
</evidence>
<reference evidence="3 4" key="1">
    <citation type="journal article" date="2016" name="Nat. Commun.">
        <title>Thousands of microbial genomes shed light on interconnected biogeochemical processes in an aquifer system.</title>
        <authorList>
            <person name="Anantharaman K."/>
            <person name="Brown C.T."/>
            <person name="Hug L.A."/>
            <person name="Sharon I."/>
            <person name="Castelle C.J."/>
            <person name="Probst A.J."/>
            <person name="Thomas B.C."/>
            <person name="Singh A."/>
            <person name="Wilkins M.J."/>
            <person name="Karaoz U."/>
            <person name="Brodie E.L."/>
            <person name="Williams K.H."/>
            <person name="Hubbard S.S."/>
            <person name="Banfield J.F."/>
        </authorList>
    </citation>
    <scope>NUCLEOTIDE SEQUENCE [LARGE SCALE GENOMIC DNA]</scope>
</reference>
<dbReference type="EMBL" id="MFGM01000021">
    <property type="protein sequence ID" value="OGF37477.1"/>
    <property type="molecule type" value="Genomic_DNA"/>
</dbReference>
<feature type="transmembrane region" description="Helical" evidence="2">
    <location>
        <begin position="27"/>
        <end position="45"/>
    </location>
</feature>
<proteinExistence type="predicted"/>
<evidence type="ECO:0008006" key="5">
    <source>
        <dbReference type="Google" id="ProtNLM"/>
    </source>
</evidence>
<evidence type="ECO:0000313" key="4">
    <source>
        <dbReference type="Proteomes" id="UP000178656"/>
    </source>
</evidence>
<feature type="coiled-coil region" evidence="1">
    <location>
        <begin position="57"/>
        <end position="84"/>
    </location>
</feature>
<comment type="caution">
    <text evidence="3">The sequence shown here is derived from an EMBL/GenBank/DDBJ whole genome shotgun (WGS) entry which is preliminary data.</text>
</comment>